<dbReference type="RefSeq" id="WP_109569922.1">
    <property type="nucleotide sequence ID" value="NZ_CP029463.1"/>
</dbReference>
<dbReference type="InterPro" id="IPR009057">
    <property type="entry name" value="Homeodomain-like_sf"/>
</dbReference>
<sequence>MAGRPRIYNADQALDKAIEVFWQKGYENASSDDLLKAMGIGKGSFYLAYKGGKQELFQKSLDRVMDHHIKAFKDKIELSEHPLEEIRVFFYEMADPETNLGKYGCYFANALIQVSDKDLKCSAEKQLRTLKDIFVKALEKEKMQGNLKTAVTPDLLGLHLLNLWSGLNVTRNTVNDKSELKMLIEMNLRCIQ</sequence>
<reference evidence="5 6" key="1">
    <citation type="submission" date="2018-05" db="EMBL/GenBank/DDBJ databases">
        <title>Flavobacterium sp. MEBiC07310.</title>
        <authorList>
            <person name="Baek K."/>
        </authorList>
    </citation>
    <scope>NUCLEOTIDE SEQUENCE [LARGE SCALE GENOMIC DNA]</scope>
    <source>
        <strain evidence="5 6">MEBiC07310</strain>
    </source>
</reference>
<dbReference type="Proteomes" id="UP000245429">
    <property type="component" value="Chromosome"/>
</dbReference>
<dbReference type="PANTHER" id="PTHR47506">
    <property type="entry name" value="TRANSCRIPTIONAL REGULATORY PROTEIN"/>
    <property type="match status" value="1"/>
</dbReference>
<keyword evidence="2" id="KW-0238">DNA-binding</keyword>
<dbReference type="Gene3D" id="1.10.357.10">
    <property type="entry name" value="Tetracycline Repressor, domain 2"/>
    <property type="match status" value="1"/>
</dbReference>
<dbReference type="InterPro" id="IPR001647">
    <property type="entry name" value="HTH_TetR"/>
</dbReference>
<dbReference type="OrthoDB" id="9795242at2"/>
<accession>A0A2U8QXL0</accession>
<protein>
    <submittedName>
        <fullName evidence="5">TetR/AcrR family transcriptional regulator</fullName>
    </submittedName>
</protein>
<dbReference type="InterPro" id="IPR036271">
    <property type="entry name" value="Tet_transcr_reg_TetR-rel_C_sf"/>
</dbReference>
<proteinExistence type="predicted"/>
<dbReference type="PANTHER" id="PTHR47506:SF10">
    <property type="entry name" value="TRANSCRIPTIONAL REGULATORY PROTEIN"/>
    <property type="match status" value="1"/>
</dbReference>
<evidence type="ECO:0000256" key="3">
    <source>
        <dbReference type="ARBA" id="ARBA00023163"/>
    </source>
</evidence>
<keyword evidence="6" id="KW-1185">Reference proteome</keyword>
<dbReference type="GO" id="GO:0003677">
    <property type="term" value="F:DNA binding"/>
    <property type="evidence" value="ECO:0007669"/>
    <property type="project" value="UniProtKB-KW"/>
</dbReference>
<name>A0A2U8QXL0_9FLAO</name>
<dbReference type="AlphaFoldDB" id="A0A2U8QXL0"/>
<evidence type="ECO:0000313" key="5">
    <source>
        <dbReference type="EMBL" id="AWM14564.1"/>
    </source>
</evidence>
<evidence type="ECO:0000256" key="1">
    <source>
        <dbReference type="ARBA" id="ARBA00023015"/>
    </source>
</evidence>
<keyword evidence="1" id="KW-0805">Transcription regulation</keyword>
<dbReference type="KEGG" id="fse:DI487_12335"/>
<feature type="domain" description="HTH tetR-type" evidence="4">
    <location>
        <begin position="14"/>
        <end position="58"/>
    </location>
</feature>
<evidence type="ECO:0000259" key="4">
    <source>
        <dbReference type="Pfam" id="PF00440"/>
    </source>
</evidence>
<dbReference type="Pfam" id="PF00440">
    <property type="entry name" value="TetR_N"/>
    <property type="match status" value="1"/>
</dbReference>
<organism evidence="5 6">
    <name type="scientific">Flavobacterium sediminis</name>
    <dbReference type="NCBI Taxonomy" id="2201181"/>
    <lineage>
        <taxon>Bacteria</taxon>
        <taxon>Pseudomonadati</taxon>
        <taxon>Bacteroidota</taxon>
        <taxon>Flavobacteriia</taxon>
        <taxon>Flavobacteriales</taxon>
        <taxon>Flavobacteriaceae</taxon>
        <taxon>Flavobacterium</taxon>
    </lineage>
</organism>
<dbReference type="EMBL" id="CP029463">
    <property type="protein sequence ID" value="AWM14564.1"/>
    <property type="molecule type" value="Genomic_DNA"/>
</dbReference>
<evidence type="ECO:0000313" key="6">
    <source>
        <dbReference type="Proteomes" id="UP000245429"/>
    </source>
</evidence>
<keyword evidence="3" id="KW-0804">Transcription</keyword>
<dbReference type="SUPFAM" id="SSF48498">
    <property type="entry name" value="Tetracyclin repressor-like, C-terminal domain"/>
    <property type="match status" value="1"/>
</dbReference>
<dbReference type="SUPFAM" id="SSF46689">
    <property type="entry name" value="Homeodomain-like"/>
    <property type="match status" value="1"/>
</dbReference>
<evidence type="ECO:0000256" key="2">
    <source>
        <dbReference type="ARBA" id="ARBA00023125"/>
    </source>
</evidence>
<gene>
    <name evidence="5" type="ORF">DI487_12335</name>
</gene>